<reference evidence="1 2" key="1">
    <citation type="journal article" date="2022" name="Plant J.">
        <title>Chromosome-level genome of Camellia lanceoleosa provides a valuable resource for understanding genome evolution and self-incompatibility.</title>
        <authorList>
            <person name="Gong W."/>
            <person name="Xiao S."/>
            <person name="Wang L."/>
            <person name="Liao Z."/>
            <person name="Chang Y."/>
            <person name="Mo W."/>
            <person name="Hu G."/>
            <person name="Li W."/>
            <person name="Zhao G."/>
            <person name="Zhu H."/>
            <person name="Hu X."/>
            <person name="Ji K."/>
            <person name="Xiang X."/>
            <person name="Song Q."/>
            <person name="Yuan D."/>
            <person name="Jin S."/>
            <person name="Zhang L."/>
        </authorList>
    </citation>
    <scope>NUCLEOTIDE SEQUENCE [LARGE SCALE GENOMIC DNA]</scope>
    <source>
        <strain evidence="1">SQ_2022a</strain>
    </source>
</reference>
<accession>A0ACC0HMZ8</accession>
<comment type="caution">
    <text evidence="1">The sequence shown here is derived from an EMBL/GenBank/DDBJ whole genome shotgun (WGS) entry which is preliminary data.</text>
</comment>
<evidence type="ECO:0000313" key="1">
    <source>
        <dbReference type="EMBL" id="KAI8014273.1"/>
    </source>
</evidence>
<name>A0ACC0HMZ8_9ERIC</name>
<organism evidence="1 2">
    <name type="scientific">Camellia lanceoleosa</name>
    <dbReference type="NCBI Taxonomy" id="1840588"/>
    <lineage>
        <taxon>Eukaryota</taxon>
        <taxon>Viridiplantae</taxon>
        <taxon>Streptophyta</taxon>
        <taxon>Embryophyta</taxon>
        <taxon>Tracheophyta</taxon>
        <taxon>Spermatophyta</taxon>
        <taxon>Magnoliopsida</taxon>
        <taxon>eudicotyledons</taxon>
        <taxon>Gunneridae</taxon>
        <taxon>Pentapetalae</taxon>
        <taxon>asterids</taxon>
        <taxon>Ericales</taxon>
        <taxon>Theaceae</taxon>
        <taxon>Camellia</taxon>
    </lineage>
</organism>
<gene>
    <name evidence="1" type="ORF">LOK49_LG05G02315</name>
</gene>
<dbReference type="Proteomes" id="UP001060215">
    <property type="component" value="Chromosome 4"/>
</dbReference>
<evidence type="ECO:0000313" key="2">
    <source>
        <dbReference type="Proteomes" id="UP001060215"/>
    </source>
</evidence>
<sequence length="94" mass="10240">MVAGSTRLDLDGGRIATHDAALAVYLQISLSFDPVTMVVLMGREVLSISLGSKAVVDFQLKRCLHFFFVALPLTVAKEVVVVFKELQSSLSGEW</sequence>
<dbReference type="EMBL" id="CM045761">
    <property type="protein sequence ID" value="KAI8014273.1"/>
    <property type="molecule type" value="Genomic_DNA"/>
</dbReference>
<proteinExistence type="predicted"/>
<keyword evidence="2" id="KW-1185">Reference proteome</keyword>
<protein>
    <submittedName>
        <fullName evidence="1">Uncharacterized protein</fullName>
    </submittedName>
</protein>